<evidence type="ECO:0000313" key="11">
    <source>
        <dbReference type="EMBL" id="TCS83282.1"/>
    </source>
</evidence>
<dbReference type="HAMAP" id="MF_01109">
    <property type="entry name" value="OTCase"/>
    <property type="match status" value="1"/>
</dbReference>
<dbReference type="GO" id="GO:0019240">
    <property type="term" value="P:citrulline biosynthetic process"/>
    <property type="evidence" value="ECO:0007669"/>
    <property type="project" value="TreeGrafter"/>
</dbReference>
<organism evidence="11 12">
    <name type="scientific">Tepidibacillus fermentans</name>
    <dbReference type="NCBI Taxonomy" id="1281767"/>
    <lineage>
        <taxon>Bacteria</taxon>
        <taxon>Bacillati</taxon>
        <taxon>Bacillota</taxon>
        <taxon>Bacilli</taxon>
        <taxon>Bacillales</taxon>
        <taxon>Bacillaceae</taxon>
        <taxon>Tepidibacillus</taxon>
    </lineage>
</organism>
<dbReference type="PRINTS" id="PR00100">
    <property type="entry name" value="AOTCASE"/>
</dbReference>
<dbReference type="GO" id="GO:0042450">
    <property type="term" value="P:L-arginine biosynthetic process via ornithine"/>
    <property type="evidence" value="ECO:0007669"/>
    <property type="project" value="UniProtKB-UniRule"/>
</dbReference>
<name>A0A4R3KIP6_9BACI</name>
<dbReference type="PANTHER" id="PTHR45753">
    <property type="entry name" value="ORNITHINE CARBAMOYLTRANSFERASE, MITOCHONDRIAL"/>
    <property type="match status" value="1"/>
</dbReference>
<accession>A0A4R3KIP6</accession>
<dbReference type="GO" id="GO:0004585">
    <property type="term" value="F:ornithine carbamoyltransferase activity"/>
    <property type="evidence" value="ECO:0007669"/>
    <property type="project" value="UniProtKB-UniRule"/>
</dbReference>
<feature type="binding site" evidence="8">
    <location>
        <position position="81"/>
    </location>
    <ligand>
        <name>carbamoyl phosphate</name>
        <dbReference type="ChEBI" id="CHEBI:58228"/>
    </ligand>
</feature>
<evidence type="ECO:0000256" key="5">
    <source>
        <dbReference type="ARBA" id="ARBA00016634"/>
    </source>
</evidence>
<dbReference type="InterPro" id="IPR036901">
    <property type="entry name" value="Asp/Orn_carbamoylTrfase_sf"/>
</dbReference>
<evidence type="ECO:0000256" key="6">
    <source>
        <dbReference type="ARBA" id="ARBA00022679"/>
    </source>
</evidence>
<dbReference type="RefSeq" id="WP_132767671.1">
    <property type="nucleotide sequence ID" value="NZ_SMAB01000005.1"/>
</dbReference>
<feature type="binding site" evidence="8">
    <location>
        <position position="295"/>
    </location>
    <ligand>
        <name>carbamoyl phosphate</name>
        <dbReference type="ChEBI" id="CHEBI:58228"/>
    </ligand>
</feature>
<feature type="binding site" evidence="8">
    <location>
        <begin position="267"/>
        <end position="268"/>
    </location>
    <ligand>
        <name>carbamoyl phosphate</name>
        <dbReference type="ChEBI" id="CHEBI:58228"/>
    </ligand>
</feature>
<dbReference type="NCBIfam" id="NF001986">
    <property type="entry name" value="PRK00779.1"/>
    <property type="match status" value="1"/>
</dbReference>
<feature type="domain" description="Aspartate/ornithine carbamoyltransferase Asp/Orn-binding" evidence="9">
    <location>
        <begin position="151"/>
        <end position="305"/>
    </location>
</feature>
<evidence type="ECO:0000259" key="9">
    <source>
        <dbReference type="Pfam" id="PF00185"/>
    </source>
</evidence>
<evidence type="ECO:0000259" key="10">
    <source>
        <dbReference type="Pfam" id="PF02729"/>
    </source>
</evidence>
<reference evidence="11 12" key="1">
    <citation type="submission" date="2019-03" db="EMBL/GenBank/DDBJ databases">
        <title>Genomic Encyclopedia of Type Strains, Phase IV (KMG-IV): sequencing the most valuable type-strain genomes for metagenomic binning, comparative biology and taxonomic classification.</title>
        <authorList>
            <person name="Goeker M."/>
        </authorList>
    </citation>
    <scope>NUCLEOTIDE SEQUENCE [LARGE SCALE GENOMIC DNA]</scope>
    <source>
        <strain evidence="11 12">DSM 23802</strain>
    </source>
</reference>
<dbReference type="Gene3D" id="3.40.50.1370">
    <property type="entry name" value="Aspartate/ornithine carbamoyltransferase"/>
    <property type="match status" value="2"/>
</dbReference>
<dbReference type="EMBL" id="SMAB01000005">
    <property type="protein sequence ID" value="TCS83282.1"/>
    <property type="molecule type" value="Genomic_DNA"/>
</dbReference>
<dbReference type="NCBIfam" id="TIGR00658">
    <property type="entry name" value="orni_carb_tr"/>
    <property type="match status" value="1"/>
</dbReference>
<evidence type="ECO:0000256" key="4">
    <source>
        <dbReference type="ARBA" id="ARBA00013007"/>
    </source>
</evidence>
<dbReference type="InterPro" id="IPR002292">
    <property type="entry name" value="Orn/put_carbamltrans"/>
</dbReference>
<dbReference type="Pfam" id="PF00185">
    <property type="entry name" value="OTCace"/>
    <property type="match status" value="1"/>
</dbReference>
<evidence type="ECO:0000256" key="8">
    <source>
        <dbReference type="HAMAP-Rule" id="MF_01109"/>
    </source>
</evidence>
<dbReference type="SUPFAM" id="SSF53671">
    <property type="entry name" value="Aspartate/ornithine carbamoyltransferase"/>
    <property type="match status" value="1"/>
</dbReference>
<comment type="similarity">
    <text evidence="3 8">Belongs to the aspartate/ornithine carbamoyltransferase superfamily. OTCase family.</text>
</comment>
<evidence type="ECO:0000256" key="1">
    <source>
        <dbReference type="ARBA" id="ARBA00003822"/>
    </source>
</evidence>
<dbReference type="GO" id="GO:0016597">
    <property type="term" value="F:amino acid binding"/>
    <property type="evidence" value="ECO:0007669"/>
    <property type="project" value="InterPro"/>
</dbReference>
<dbReference type="InterPro" id="IPR006130">
    <property type="entry name" value="Asp/Orn_carbamoylTrfase"/>
</dbReference>
<feature type="binding site" evidence="8">
    <location>
        <begin position="54"/>
        <end position="57"/>
    </location>
    <ligand>
        <name>carbamoyl phosphate</name>
        <dbReference type="ChEBI" id="CHEBI:58228"/>
    </ligand>
</feature>
<protein>
    <recommendedName>
        <fullName evidence="5 8">Ornithine carbamoyltransferase</fullName>
        <shortName evidence="8">OTCase</shortName>
        <ecNumber evidence="4 8">2.1.3.3</ecNumber>
    </recommendedName>
</protein>
<comment type="function">
    <text evidence="1">Reversibly catalyzes the transfer of the carbamoyl group from carbamoyl phosphate (CP) to the N(epsilon) atom of ornithine (ORN) to produce L-citrulline.</text>
</comment>
<evidence type="ECO:0000256" key="7">
    <source>
        <dbReference type="ARBA" id="ARBA00048772"/>
    </source>
</evidence>
<gene>
    <name evidence="11" type="ORF">EDD72_10520</name>
</gene>
<proteinExistence type="inferred from homology"/>
<dbReference type="EC" id="2.1.3.3" evidence="4 8"/>
<dbReference type="FunFam" id="3.40.50.1370:FF:000008">
    <property type="entry name" value="Ornithine carbamoyltransferase"/>
    <property type="match status" value="1"/>
</dbReference>
<feature type="binding site" evidence="8">
    <location>
        <position position="105"/>
    </location>
    <ligand>
        <name>carbamoyl phosphate</name>
        <dbReference type="ChEBI" id="CHEBI:58228"/>
    </ligand>
</feature>
<feature type="binding site" evidence="8">
    <location>
        <position position="163"/>
    </location>
    <ligand>
        <name>L-ornithine</name>
        <dbReference type="ChEBI" id="CHEBI:46911"/>
    </ligand>
</feature>
<feature type="domain" description="Aspartate/ornithine carbamoyltransferase carbamoyl-P binding" evidence="10">
    <location>
        <begin position="5"/>
        <end position="145"/>
    </location>
</feature>
<dbReference type="Pfam" id="PF02729">
    <property type="entry name" value="OTCace_N"/>
    <property type="match status" value="1"/>
</dbReference>
<dbReference type="PANTHER" id="PTHR45753:SF3">
    <property type="entry name" value="ORNITHINE TRANSCARBAMYLASE, MITOCHONDRIAL"/>
    <property type="match status" value="1"/>
</dbReference>
<keyword evidence="8" id="KW-0963">Cytoplasm</keyword>
<dbReference type="GO" id="GO:0005737">
    <property type="term" value="C:cytoplasm"/>
    <property type="evidence" value="ECO:0007669"/>
    <property type="project" value="UniProtKB-SubCell"/>
</dbReference>
<comment type="subcellular location">
    <subcellularLocation>
        <location evidence="8">Cytoplasm</location>
    </subcellularLocation>
</comment>
<evidence type="ECO:0000313" key="12">
    <source>
        <dbReference type="Proteomes" id="UP000295788"/>
    </source>
</evidence>
<feature type="binding site" evidence="8">
    <location>
        <position position="227"/>
    </location>
    <ligand>
        <name>L-ornithine</name>
        <dbReference type="ChEBI" id="CHEBI:46911"/>
    </ligand>
</feature>
<sequence length="310" mass="34766">MGLSKDFLTLADFTSEEIKHFIFLGLELKEKQKKGIIYQPLKGKTLGMIFEKSSTRTRVSFEVGMIQLGGHALFLSQRDIQIGRGETIADTARVLSRYVDGIMMRTDDQQKLVEMARYSTIPIINGLSDLYHPTQAIADFMTVYEYKGKLQGLKLAYLGDGNNVAHSLLIGGAKLGMSIAIASPSGYEPKKEIVELAEEEAMKTGSKILITNDPKEAIEDADVVYTDVWASMGQEEEKELRKKIFAPYQVNQALVIRAKEDYIFMHCLPAYRELEVTEEILEGKHSVVFDEAENRLHAHKAILVALMGNK</sequence>
<feature type="binding site" evidence="8">
    <location>
        <begin position="231"/>
        <end position="232"/>
    </location>
    <ligand>
        <name>L-ornithine</name>
        <dbReference type="ChEBI" id="CHEBI:46911"/>
    </ligand>
</feature>
<dbReference type="PRINTS" id="PR00102">
    <property type="entry name" value="OTCASE"/>
</dbReference>
<evidence type="ECO:0000256" key="3">
    <source>
        <dbReference type="ARBA" id="ARBA00007805"/>
    </source>
</evidence>
<comment type="catalytic activity">
    <reaction evidence="7 8">
        <text>carbamoyl phosphate + L-ornithine = L-citrulline + phosphate + H(+)</text>
        <dbReference type="Rhea" id="RHEA:19513"/>
        <dbReference type="ChEBI" id="CHEBI:15378"/>
        <dbReference type="ChEBI" id="CHEBI:43474"/>
        <dbReference type="ChEBI" id="CHEBI:46911"/>
        <dbReference type="ChEBI" id="CHEBI:57743"/>
        <dbReference type="ChEBI" id="CHEBI:58228"/>
        <dbReference type="EC" id="2.1.3.3"/>
    </reaction>
</comment>
<dbReference type="InterPro" id="IPR006131">
    <property type="entry name" value="Asp_carbamoyltransf_Asp/Orn-bd"/>
</dbReference>
<keyword evidence="6 8" id="KW-0808">Transferase</keyword>
<comment type="caution">
    <text evidence="11">The sequence shown here is derived from an EMBL/GenBank/DDBJ whole genome shotgun (WGS) entry which is preliminary data.</text>
</comment>
<dbReference type="AlphaFoldDB" id="A0A4R3KIP6"/>
<keyword evidence="12" id="KW-1185">Reference proteome</keyword>
<dbReference type="OrthoDB" id="9802587at2"/>
<evidence type="ECO:0000256" key="2">
    <source>
        <dbReference type="ARBA" id="ARBA00004975"/>
    </source>
</evidence>
<dbReference type="InterPro" id="IPR024904">
    <property type="entry name" value="OTCase_ArgI"/>
</dbReference>
<comment type="pathway">
    <text evidence="2">Amino-acid biosynthesis; L-arginine biosynthesis; L-arginine from L-ornithine and carbamoyl phosphate: step 1/3.</text>
</comment>
<dbReference type="InterPro" id="IPR006132">
    <property type="entry name" value="Asp/Orn_carbamoyltranf_P-bd"/>
</dbReference>
<dbReference type="PROSITE" id="PS00097">
    <property type="entry name" value="CARBAMOYLTRANSFERASE"/>
    <property type="match status" value="1"/>
</dbReference>
<dbReference type="Proteomes" id="UP000295788">
    <property type="component" value="Unassembled WGS sequence"/>
</dbReference>
<feature type="binding site" evidence="8">
    <location>
        <begin position="132"/>
        <end position="135"/>
    </location>
    <ligand>
        <name>carbamoyl phosphate</name>
        <dbReference type="ChEBI" id="CHEBI:58228"/>
    </ligand>
</feature>